<feature type="domain" description="Alpha/beta hydrolase fold-3" evidence="4">
    <location>
        <begin position="87"/>
        <end position="287"/>
    </location>
</feature>
<dbReference type="InterPro" id="IPR033140">
    <property type="entry name" value="Lipase_GDXG_put_SER_AS"/>
</dbReference>
<dbReference type="PANTHER" id="PTHR48081:SF30">
    <property type="entry name" value="ACETYL-HYDROLASE LIPR-RELATED"/>
    <property type="match status" value="1"/>
</dbReference>
<dbReference type="AlphaFoldDB" id="A0A3D9SPG1"/>
<evidence type="ECO:0000313" key="6">
    <source>
        <dbReference type="Proteomes" id="UP000256661"/>
    </source>
</evidence>
<reference evidence="5 6" key="1">
    <citation type="submission" date="2018-08" db="EMBL/GenBank/DDBJ databases">
        <title>Sequencing the genomes of 1000 actinobacteria strains.</title>
        <authorList>
            <person name="Klenk H.-P."/>
        </authorList>
    </citation>
    <scope>NUCLEOTIDE SEQUENCE [LARGE SCALE GENOMIC DNA]</scope>
    <source>
        <strain evidence="5 6">DSM 43927</strain>
    </source>
</reference>
<comment type="similarity">
    <text evidence="1">Belongs to the 'GDXG' lipolytic enzyme family.</text>
</comment>
<accession>A0A3D9SPG1</accession>
<protein>
    <submittedName>
        <fullName evidence="5">Acetyl esterase/lipase</fullName>
    </submittedName>
</protein>
<evidence type="ECO:0000256" key="1">
    <source>
        <dbReference type="ARBA" id="ARBA00010515"/>
    </source>
</evidence>
<dbReference type="InterPro" id="IPR013094">
    <property type="entry name" value="AB_hydrolase_3"/>
</dbReference>
<organism evidence="5 6">
    <name type="scientific">Thermomonospora umbrina</name>
    <dbReference type="NCBI Taxonomy" id="111806"/>
    <lineage>
        <taxon>Bacteria</taxon>
        <taxon>Bacillati</taxon>
        <taxon>Actinomycetota</taxon>
        <taxon>Actinomycetes</taxon>
        <taxon>Streptosporangiales</taxon>
        <taxon>Thermomonosporaceae</taxon>
        <taxon>Thermomonospora</taxon>
    </lineage>
</organism>
<dbReference type="Pfam" id="PF07859">
    <property type="entry name" value="Abhydrolase_3"/>
    <property type="match status" value="1"/>
</dbReference>
<dbReference type="InterPro" id="IPR029058">
    <property type="entry name" value="AB_hydrolase_fold"/>
</dbReference>
<comment type="caution">
    <text evidence="5">The sequence shown here is derived from an EMBL/GenBank/DDBJ whole genome shotgun (WGS) entry which is preliminary data.</text>
</comment>
<keyword evidence="6" id="KW-1185">Reference proteome</keyword>
<dbReference type="PROSITE" id="PS01174">
    <property type="entry name" value="LIPASE_GDXG_SER"/>
    <property type="match status" value="1"/>
</dbReference>
<name>A0A3D9SPG1_9ACTN</name>
<dbReference type="EMBL" id="QTTT01000001">
    <property type="protein sequence ID" value="REE97798.1"/>
    <property type="molecule type" value="Genomic_DNA"/>
</dbReference>
<dbReference type="OrthoDB" id="128186at2"/>
<dbReference type="SUPFAM" id="SSF53474">
    <property type="entry name" value="alpha/beta-Hydrolases"/>
    <property type="match status" value="1"/>
</dbReference>
<sequence length="321" mass="34376">MQPTIEVREGGPSSKAKRFERFMRIAIRPVFAYSPLTPSMLRLAGVFDLGAAVVMPAPPGTEIEPVSFGDFGGEWVRPPGAKEGRVILYLHGGGFFTCGLRTHRRLVARIAKRSHAVALSVGYRQLPKAPLSVSMADAFEAYRGLLAQGYAPENIVIAGDSAGGFLAFTTALTAAEQGLPVPSAIVALSPLTDLDHEARASYPHTRSDAYIPAHRLGALKRLLLAGMEDAPSPAPVDRDLRALPPVFMMCGSEEALRHDADLMVERLAEAGVPHRLQIWEGQIHVFQAFAGAVPEGHEAIDEIAAFIRTATTAPSQEDAAA</sequence>
<evidence type="ECO:0000256" key="2">
    <source>
        <dbReference type="ARBA" id="ARBA00022801"/>
    </source>
</evidence>
<feature type="active site" evidence="3">
    <location>
        <position position="161"/>
    </location>
</feature>
<dbReference type="InterPro" id="IPR050300">
    <property type="entry name" value="GDXG_lipolytic_enzyme"/>
</dbReference>
<evidence type="ECO:0000259" key="4">
    <source>
        <dbReference type="Pfam" id="PF07859"/>
    </source>
</evidence>
<dbReference type="Gene3D" id="3.40.50.1820">
    <property type="entry name" value="alpha/beta hydrolase"/>
    <property type="match status" value="1"/>
</dbReference>
<dbReference type="Proteomes" id="UP000256661">
    <property type="component" value="Unassembled WGS sequence"/>
</dbReference>
<gene>
    <name evidence="5" type="ORF">DFJ69_3273</name>
</gene>
<proteinExistence type="inferred from homology"/>
<dbReference type="GO" id="GO:0004806">
    <property type="term" value="F:triacylglycerol lipase activity"/>
    <property type="evidence" value="ECO:0007669"/>
    <property type="project" value="TreeGrafter"/>
</dbReference>
<dbReference type="RefSeq" id="WP_116023264.1">
    <property type="nucleotide sequence ID" value="NZ_QTTT01000001.1"/>
</dbReference>
<dbReference type="PANTHER" id="PTHR48081">
    <property type="entry name" value="AB HYDROLASE SUPERFAMILY PROTEIN C4A8.06C"/>
    <property type="match status" value="1"/>
</dbReference>
<evidence type="ECO:0000313" key="5">
    <source>
        <dbReference type="EMBL" id="REE97798.1"/>
    </source>
</evidence>
<keyword evidence="2" id="KW-0378">Hydrolase</keyword>
<evidence type="ECO:0000256" key="3">
    <source>
        <dbReference type="PROSITE-ProRule" id="PRU10038"/>
    </source>
</evidence>